<organism evidence="8 9">
    <name type="scientific">Mortierella isabellina</name>
    <name type="common">Filamentous fungus</name>
    <name type="synonym">Umbelopsis isabellina</name>
    <dbReference type="NCBI Taxonomy" id="91625"/>
    <lineage>
        <taxon>Eukaryota</taxon>
        <taxon>Fungi</taxon>
        <taxon>Fungi incertae sedis</taxon>
        <taxon>Mucoromycota</taxon>
        <taxon>Mucoromycotina</taxon>
        <taxon>Umbelopsidomycetes</taxon>
        <taxon>Umbelopsidales</taxon>
        <taxon>Umbelopsidaceae</taxon>
        <taxon>Umbelopsis</taxon>
    </lineage>
</organism>
<dbReference type="SUPFAM" id="SSF46689">
    <property type="entry name" value="Homeodomain-like"/>
    <property type="match status" value="5"/>
</dbReference>
<name>A0A8H7UGV1_MORIS</name>
<keyword evidence="4" id="KW-0539">Nucleus</keyword>
<keyword evidence="3" id="KW-0804">Transcription</keyword>
<protein>
    <submittedName>
        <fullName evidence="8">Uncharacterized protein</fullName>
    </submittedName>
</protein>
<dbReference type="CDD" id="cd00167">
    <property type="entry name" value="SANT"/>
    <property type="match status" value="3"/>
</dbReference>
<feature type="domain" description="Myb-like" evidence="6">
    <location>
        <begin position="212"/>
        <end position="264"/>
    </location>
</feature>
<feature type="domain" description="Myb-like" evidence="6">
    <location>
        <begin position="156"/>
        <end position="211"/>
    </location>
</feature>
<keyword evidence="2" id="KW-0238">DNA-binding</keyword>
<dbReference type="PROSITE" id="PS51294">
    <property type="entry name" value="HTH_MYB"/>
    <property type="match status" value="3"/>
</dbReference>
<comment type="caution">
    <text evidence="8">The sequence shown here is derived from an EMBL/GenBank/DDBJ whole genome shotgun (WGS) entry which is preliminary data.</text>
</comment>
<dbReference type="InterPro" id="IPR001005">
    <property type="entry name" value="SANT/Myb"/>
</dbReference>
<dbReference type="OrthoDB" id="2143914at2759"/>
<evidence type="ECO:0000256" key="1">
    <source>
        <dbReference type="ARBA" id="ARBA00023015"/>
    </source>
</evidence>
<keyword evidence="1" id="KW-0805">Transcription regulation</keyword>
<dbReference type="PANTHER" id="PTHR46621:SF1">
    <property type="entry name" value="SNRNA-ACTIVATING PROTEIN COMPLEX SUBUNIT 4"/>
    <property type="match status" value="1"/>
</dbReference>
<dbReference type="Proteomes" id="UP000654370">
    <property type="component" value="Unassembled WGS sequence"/>
</dbReference>
<evidence type="ECO:0000313" key="8">
    <source>
        <dbReference type="EMBL" id="KAG2182555.1"/>
    </source>
</evidence>
<evidence type="ECO:0000256" key="4">
    <source>
        <dbReference type="ARBA" id="ARBA00023242"/>
    </source>
</evidence>
<dbReference type="GO" id="GO:0001006">
    <property type="term" value="F:RNA polymerase III type 3 promoter sequence-specific DNA binding"/>
    <property type="evidence" value="ECO:0007669"/>
    <property type="project" value="TreeGrafter"/>
</dbReference>
<sequence>MLLSWCASRSRILLVQPFCKRLLQTEAQKVGSKAIKTAERTHLSPKLLIEQKHAISRRLFTEEEDEKLLDLYKRYPKQWSKIAYELSERSPAAVFNRYKSLTSKEVFYGPYEAHEIQALKDLVAKYGEHDWVTIANEMPRKRDPLLLRRTWKEALDPQHKRGPWAEKEDNLLMTAIPKYHLEGNRVDWDGVAQDVGTRNRKQCYERFMYQLNPSHTKGPYTAKEDAAIITAVAKYGDQNWQKIKEVTGINRNTRSIFAHYKYYLDPSIDRSPWTDKETTQLIELFKKYGRMTTVKEKLNSNRSLKHMWAQYHVNRNGLRERRKEATPIKKTEKVPPPRTEEDLQRENL</sequence>
<dbReference type="InterPro" id="IPR051575">
    <property type="entry name" value="Myb-like_DNA-bd"/>
</dbReference>
<feature type="domain" description="HTH myb-type" evidence="7">
    <location>
        <begin position="156"/>
        <end position="206"/>
    </location>
</feature>
<feature type="region of interest" description="Disordered" evidence="5">
    <location>
        <begin position="318"/>
        <end position="348"/>
    </location>
</feature>
<dbReference type="Pfam" id="PF13921">
    <property type="entry name" value="Myb_DNA-bind_6"/>
    <property type="match status" value="2"/>
</dbReference>
<evidence type="ECO:0000259" key="7">
    <source>
        <dbReference type="PROSITE" id="PS51294"/>
    </source>
</evidence>
<dbReference type="Gene3D" id="1.10.10.60">
    <property type="entry name" value="Homeodomain-like"/>
    <property type="match status" value="4"/>
</dbReference>
<accession>A0A8H7UGV1</accession>
<evidence type="ECO:0000256" key="5">
    <source>
        <dbReference type="SAM" id="MobiDB-lite"/>
    </source>
</evidence>
<feature type="domain" description="HTH myb-type" evidence="7">
    <location>
        <begin position="212"/>
        <end position="268"/>
    </location>
</feature>
<dbReference type="AlphaFoldDB" id="A0A8H7UGV1"/>
<proteinExistence type="predicted"/>
<dbReference type="GO" id="GO:0019185">
    <property type="term" value="C:snRNA-activating protein complex"/>
    <property type="evidence" value="ECO:0007669"/>
    <property type="project" value="TreeGrafter"/>
</dbReference>
<evidence type="ECO:0000313" key="9">
    <source>
        <dbReference type="Proteomes" id="UP000654370"/>
    </source>
</evidence>
<feature type="domain" description="Myb-like" evidence="6">
    <location>
        <begin position="103"/>
        <end position="155"/>
    </location>
</feature>
<dbReference type="InterPro" id="IPR017930">
    <property type="entry name" value="Myb_dom"/>
</dbReference>
<gene>
    <name evidence="8" type="ORF">INT43_007486</name>
</gene>
<dbReference type="GO" id="GO:0042796">
    <property type="term" value="P:snRNA transcription by RNA polymerase III"/>
    <property type="evidence" value="ECO:0007669"/>
    <property type="project" value="TreeGrafter"/>
</dbReference>
<feature type="domain" description="HTH myb-type" evidence="7">
    <location>
        <begin position="52"/>
        <end position="106"/>
    </location>
</feature>
<keyword evidence="9" id="KW-1185">Reference proteome</keyword>
<dbReference type="PANTHER" id="PTHR46621">
    <property type="entry name" value="SNRNA-ACTIVATING PROTEIN COMPLEX SUBUNIT 4"/>
    <property type="match status" value="1"/>
</dbReference>
<dbReference type="GO" id="GO:0000978">
    <property type="term" value="F:RNA polymerase II cis-regulatory region sequence-specific DNA binding"/>
    <property type="evidence" value="ECO:0007669"/>
    <property type="project" value="TreeGrafter"/>
</dbReference>
<feature type="domain" description="Myb-like" evidence="6">
    <location>
        <begin position="52"/>
        <end position="102"/>
    </location>
</feature>
<evidence type="ECO:0000259" key="6">
    <source>
        <dbReference type="PROSITE" id="PS50090"/>
    </source>
</evidence>
<dbReference type="PROSITE" id="PS50090">
    <property type="entry name" value="MYB_LIKE"/>
    <property type="match status" value="4"/>
</dbReference>
<evidence type="ECO:0000256" key="2">
    <source>
        <dbReference type="ARBA" id="ARBA00023125"/>
    </source>
</evidence>
<dbReference type="GO" id="GO:0042795">
    <property type="term" value="P:snRNA transcription by RNA polymerase II"/>
    <property type="evidence" value="ECO:0007669"/>
    <property type="project" value="TreeGrafter"/>
</dbReference>
<dbReference type="Pfam" id="PF00249">
    <property type="entry name" value="Myb_DNA-binding"/>
    <property type="match status" value="1"/>
</dbReference>
<dbReference type="InterPro" id="IPR009057">
    <property type="entry name" value="Homeodomain-like_sf"/>
</dbReference>
<evidence type="ECO:0000256" key="3">
    <source>
        <dbReference type="ARBA" id="ARBA00023163"/>
    </source>
</evidence>
<dbReference type="SMART" id="SM00717">
    <property type="entry name" value="SANT"/>
    <property type="match status" value="5"/>
</dbReference>
<reference evidence="8" key="1">
    <citation type="submission" date="2020-12" db="EMBL/GenBank/DDBJ databases">
        <title>Metabolic potential, ecology and presence of endohyphal bacteria is reflected in genomic diversity of Mucoromycotina.</title>
        <authorList>
            <person name="Muszewska A."/>
            <person name="Okrasinska A."/>
            <person name="Steczkiewicz K."/>
            <person name="Drgas O."/>
            <person name="Orlowska M."/>
            <person name="Perlinska-Lenart U."/>
            <person name="Aleksandrzak-Piekarczyk T."/>
            <person name="Szatraj K."/>
            <person name="Zielenkiewicz U."/>
            <person name="Pilsyk S."/>
            <person name="Malc E."/>
            <person name="Mieczkowski P."/>
            <person name="Kruszewska J.S."/>
            <person name="Biernat P."/>
            <person name="Pawlowska J."/>
        </authorList>
    </citation>
    <scope>NUCLEOTIDE SEQUENCE</scope>
    <source>
        <strain evidence="8">WA0000067209</strain>
    </source>
</reference>
<dbReference type="EMBL" id="JAEPQZ010000004">
    <property type="protein sequence ID" value="KAG2182555.1"/>
    <property type="molecule type" value="Genomic_DNA"/>
</dbReference>